<dbReference type="RefSeq" id="WP_244723636.1">
    <property type="nucleotide sequence ID" value="NZ_CP095049.1"/>
</dbReference>
<keyword evidence="1" id="KW-1133">Transmembrane helix</keyword>
<evidence type="ECO:0000313" key="2">
    <source>
        <dbReference type="EMBL" id="UOQ55244.1"/>
    </source>
</evidence>
<protein>
    <submittedName>
        <fullName evidence="2">Uncharacterized protein</fullName>
    </submittedName>
</protein>
<sequence>MTTILLALLIASPLLWLLSLLWLSSWQHIRPFFALNLVVLLAYLLVLTSPGVSPFEVDPYGLGRTFLIIAAVLSHVLLGFIFALGYYFKSRRAQ</sequence>
<organism evidence="2 3">
    <name type="scientific">Hymenobacter cellulosivorans</name>
    <dbReference type="NCBI Taxonomy" id="2932249"/>
    <lineage>
        <taxon>Bacteria</taxon>
        <taxon>Pseudomonadati</taxon>
        <taxon>Bacteroidota</taxon>
        <taxon>Cytophagia</taxon>
        <taxon>Cytophagales</taxon>
        <taxon>Hymenobacteraceae</taxon>
        <taxon>Hymenobacter</taxon>
    </lineage>
</organism>
<dbReference type="Proteomes" id="UP000831785">
    <property type="component" value="Chromosome"/>
</dbReference>
<keyword evidence="3" id="KW-1185">Reference proteome</keyword>
<feature type="transmembrane region" description="Helical" evidence="1">
    <location>
        <begin position="65"/>
        <end position="88"/>
    </location>
</feature>
<accession>A0ABY4FGZ5</accession>
<evidence type="ECO:0000313" key="3">
    <source>
        <dbReference type="Proteomes" id="UP000831785"/>
    </source>
</evidence>
<dbReference type="EMBL" id="CP095049">
    <property type="protein sequence ID" value="UOQ55244.1"/>
    <property type="molecule type" value="Genomic_DNA"/>
</dbReference>
<keyword evidence="1" id="KW-0812">Transmembrane</keyword>
<feature type="transmembrane region" description="Helical" evidence="1">
    <location>
        <begin position="6"/>
        <end position="25"/>
    </location>
</feature>
<feature type="transmembrane region" description="Helical" evidence="1">
    <location>
        <begin position="32"/>
        <end position="53"/>
    </location>
</feature>
<proteinExistence type="predicted"/>
<reference evidence="2 3" key="1">
    <citation type="submission" date="2022-04" db="EMBL/GenBank/DDBJ databases">
        <title>Hymenobacter sp. isolated from the air.</title>
        <authorList>
            <person name="Won M."/>
            <person name="Lee C.-M."/>
            <person name="Woen H.-Y."/>
            <person name="Kwon S.-W."/>
        </authorList>
    </citation>
    <scope>NUCLEOTIDE SEQUENCE [LARGE SCALE GENOMIC DNA]</scope>
    <source>
        <strain evidence="3">5116 S-27</strain>
    </source>
</reference>
<evidence type="ECO:0000256" key="1">
    <source>
        <dbReference type="SAM" id="Phobius"/>
    </source>
</evidence>
<keyword evidence="1" id="KW-0472">Membrane</keyword>
<gene>
    <name evidence="2" type="ORF">MUN80_10910</name>
</gene>
<name>A0ABY4FGZ5_9BACT</name>